<feature type="compositionally biased region" description="Acidic residues" evidence="1">
    <location>
        <begin position="622"/>
        <end position="633"/>
    </location>
</feature>
<feature type="compositionally biased region" description="Polar residues" evidence="1">
    <location>
        <begin position="647"/>
        <end position="658"/>
    </location>
</feature>
<dbReference type="KEGG" id="trg:TRUGW13939_00484"/>
<proteinExistence type="predicted"/>
<dbReference type="InterPro" id="IPR018839">
    <property type="entry name" value="Tscrpt-silencing_Clr2_C"/>
</dbReference>
<feature type="domain" description="Cryptic loci regulator 2 N-terminal" evidence="3">
    <location>
        <begin position="58"/>
        <end position="119"/>
    </location>
</feature>
<evidence type="ECO:0000313" key="4">
    <source>
        <dbReference type="EMBL" id="QKX53405.1"/>
    </source>
</evidence>
<dbReference type="InterPro" id="IPR031915">
    <property type="entry name" value="Clr2_N"/>
</dbReference>
<dbReference type="AlphaFoldDB" id="A0A7H8QIX1"/>
<dbReference type="EMBL" id="CP055898">
    <property type="protein sequence ID" value="QKX53405.1"/>
    <property type="molecule type" value="Genomic_DNA"/>
</dbReference>
<dbReference type="Pfam" id="PF10383">
    <property type="entry name" value="Clr2"/>
    <property type="match status" value="1"/>
</dbReference>
<dbReference type="GeneID" id="55987997"/>
<dbReference type="PANTHER" id="PTHR38046">
    <property type="entry name" value="CRYPTIC LOCI REGULATOR 2"/>
    <property type="match status" value="1"/>
</dbReference>
<accession>A0A7H8QIX1</accession>
<keyword evidence="5" id="KW-1185">Reference proteome</keyword>
<feature type="region of interest" description="Disordered" evidence="1">
    <location>
        <begin position="618"/>
        <end position="658"/>
    </location>
</feature>
<organism evidence="4 5">
    <name type="scientific">Talaromyces rugulosus</name>
    <name type="common">Penicillium rugulosum</name>
    <dbReference type="NCBI Taxonomy" id="121627"/>
    <lineage>
        <taxon>Eukaryota</taxon>
        <taxon>Fungi</taxon>
        <taxon>Dikarya</taxon>
        <taxon>Ascomycota</taxon>
        <taxon>Pezizomycotina</taxon>
        <taxon>Eurotiomycetes</taxon>
        <taxon>Eurotiomycetidae</taxon>
        <taxon>Eurotiales</taxon>
        <taxon>Trichocomaceae</taxon>
        <taxon>Talaromyces</taxon>
        <taxon>Talaromyces sect. Islandici</taxon>
    </lineage>
</organism>
<gene>
    <name evidence="4" type="ORF">TRUGW13939_00484</name>
</gene>
<dbReference type="Proteomes" id="UP000509510">
    <property type="component" value="Chromosome I"/>
</dbReference>
<protein>
    <recommendedName>
        <fullName evidence="6">Cryptic loci regulator 2 C-terminal domain-containing protein</fullName>
    </recommendedName>
</protein>
<dbReference type="RefSeq" id="XP_035339584.1">
    <property type="nucleotide sequence ID" value="XM_035483691.1"/>
</dbReference>
<dbReference type="GO" id="GO:0030466">
    <property type="term" value="P:silent mating-type cassette heterochromatin formation"/>
    <property type="evidence" value="ECO:0007669"/>
    <property type="project" value="TreeGrafter"/>
</dbReference>
<feature type="domain" description="Cryptic loci regulator 2 C-terminal" evidence="2">
    <location>
        <begin position="351"/>
        <end position="486"/>
    </location>
</feature>
<evidence type="ECO:0000259" key="3">
    <source>
        <dbReference type="Pfam" id="PF16761"/>
    </source>
</evidence>
<dbReference type="InterPro" id="IPR038986">
    <property type="entry name" value="Clr2"/>
</dbReference>
<dbReference type="GO" id="GO:0033553">
    <property type="term" value="C:rDNA heterochromatin"/>
    <property type="evidence" value="ECO:0007669"/>
    <property type="project" value="TreeGrafter"/>
</dbReference>
<evidence type="ECO:0000256" key="1">
    <source>
        <dbReference type="SAM" id="MobiDB-lite"/>
    </source>
</evidence>
<feature type="region of interest" description="Disordered" evidence="1">
    <location>
        <begin position="128"/>
        <end position="148"/>
    </location>
</feature>
<feature type="region of interest" description="Disordered" evidence="1">
    <location>
        <begin position="1"/>
        <end position="21"/>
    </location>
</feature>
<sequence length="683" mass="77540">MEESFEVVPLPPSHFGDGSRNAWPKEQYWQQTDDRLYRQKLATMWMQKSGKLVRGEQYILDRLPDGYALLKRPRFSSPDIWDKFVYGHPSGACFNSPNQFFPHFSWLMKGQQSSCPCECFPMQSSRGRPLKNPKALPQRGPTDPEGVPDVFREAIAKLKRLGEIDEPIYEHQSMDWRAGNKPIRENIVRLGLQSSYVPRVGEVVLWMPQLDGELRYDDRTGIYRKFSSRTSRFTDIPKWRAGTIGQAPDKDPVLLEDLIEPTSKEWAVNYSGFRVETFPDPNSDEKSSSLQYSYIHIHLLRPFYSWPVWLANIPEKDWHPSIKHAMTVMSSLSLVDKYRFSGEWPDASIDCRGIFLGPEMIIVGDAVRLKPAGASLETIDNLPAVTDVMVIDQIQFRLISCIDDTQQSPLLAEKHQVRVRGKVYTLSPMRAYREPGEYAPPPLGRHEVINAFQQTSMTEYGPWYRAHKIGTSVEVSQDMIIGRCYEPSAMELVFGKTALNFDLAGMLASRDWARRADNRLPDGQHWFWADYRTQALGIDTLNGEDVGRYSDARNCKMWKAILNILDGTASKSDYDAAKLPRRAGRPSTTTKDKSQFSEIGKMSSLVTSGLHMDTSANVSSIEDSDSSSNDEDGTMAIEYGPKYSGIRNDNTNNESDTQWDFSIALPIRGGSESPQKGKRPRLS</sequence>
<name>A0A7H8QIX1_TALRU</name>
<reference evidence="5" key="1">
    <citation type="submission" date="2020-06" db="EMBL/GenBank/DDBJ databases">
        <title>A chromosome-scale genome assembly of Talaromyces rugulosus W13939.</title>
        <authorList>
            <person name="Wang B."/>
            <person name="Guo L."/>
            <person name="Ye K."/>
            <person name="Wang L."/>
        </authorList>
    </citation>
    <scope>NUCLEOTIDE SEQUENCE [LARGE SCALE GENOMIC DNA]</scope>
    <source>
        <strain evidence="5">W13939</strain>
    </source>
</reference>
<evidence type="ECO:0000313" key="5">
    <source>
        <dbReference type="Proteomes" id="UP000509510"/>
    </source>
</evidence>
<evidence type="ECO:0000259" key="2">
    <source>
        <dbReference type="Pfam" id="PF10383"/>
    </source>
</evidence>
<dbReference type="GO" id="GO:0031934">
    <property type="term" value="C:mating-type region heterochromatin"/>
    <property type="evidence" value="ECO:0007669"/>
    <property type="project" value="TreeGrafter"/>
</dbReference>
<feature type="region of interest" description="Disordered" evidence="1">
    <location>
        <begin position="576"/>
        <end position="598"/>
    </location>
</feature>
<dbReference type="OrthoDB" id="438224at2759"/>
<evidence type="ECO:0008006" key="6">
    <source>
        <dbReference type="Google" id="ProtNLM"/>
    </source>
</evidence>
<dbReference type="GO" id="GO:0070824">
    <property type="term" value="C:SHREC complex"/>
    <property type="evidence" value="ECO:0007669"/>
    <property type="project" value="InterPro"/>
</dbReference>
<feature type="region of interest" description="Disordered" evidence="1">
    <location>
        <begin position="664"/>
        <end position="683"/>
    </location>
</feature>
<dbReference type="PANTHER" id="PTHR38046:SF1">
    <property type="entry name" value="CRYPTIC LOCI REGULATOR 2"/>
    <property type="match status" value="1"/>
</dbReference>
<dbReference type="Pfam" id="PF16761">
    <property type="entry name" value="Clr2_transil"/>
    <property type="match status" value="1"/>
</dbReference>